<dbReference type="EMBL" id="QCYY01000344">
    <property type="protein sequence ID" value="ROT85260.1"/>
    <property type="molecule type" value="Genomic_DNA"/>
</dbReference>
<protein>
    <recommendedName>
        <fullName evidence="5">Transmembrane protein</fullName>
    </recommendedName>
</protein>
<organism evidence="3 4">
    <name type="scientific">Penaeus vannamei</name>
    <name type="common">Whiteleg shrimp</name>
    <name type="synonym">Litopenaeus vannamei</name>
    <dbReference type="NCBI Taxonomy" id="6689"/>
    <lineage>
        <taxon>Eukaryota</taxon>
        <taxon>Metazoa</taxon>
        <taxon>Ecdysozoa</taxon>
        <taxon>Arthropoda</taxon>
        <taxon>Crustacea</taxon>
        <taxon>Multicrustacea</taxon>
        <taxon>Malacostraca</taxon>
        <taxon>Eumalacostraca</taxon>
        <taxon>Eucarida</taxon>
        <taxon>Decapoda</taxon>
        <taxon>Dendrobranchiata</taxon>
        <taxon>Penaeoidea</taxon>
        <taxon>Penaeidae</taxon>
        <taxon>Penaeus</taxon>
    </lineage>
</organism>
<proteinExistence type="predicted"/>
<feature type="compositionally biased region" description="Basic and acidic residues" evidence="1">
    <location>
        <begin position="16"/>
        <end position="63"/>
    </location>
</feature>
<evidence type="ECO:0000313" key="3">
    <source>
        <dbReference type="EMBL" id="ROT85260.1"/>
    </source>
</evidence>
<feature type="compositionally biased region" description="Polar residues" evidence="1">
    <location>
        <begin position="425"/>
        <end position="438"/>
    </location>
</feature>
<comment type="caution">
    <text evidence="3">The sequence shown here is derived from an EMBL/GenBank/DDBJ whole genome shotgun (WGS) entry which is preliminary data.</text>
</comment>
<feature type="transmembrane region" description="Helical" evidence="2">
    <location>
        <begin position="171"/>
        <end position="192"/>
    </location>
</feature>
<feature type="region of interest" description="Disordered" evidence="1">
    <location>
        <begin position="1"/>
        <end position="68"/>
    </location>
</feature>
<dbReference type="Proteomes" id="UP000283509">
    <property type="component" value="Unassembled WGS sequence"/>
</dbReference>
<dbReference type="AlphaFoldDB" id="A0A3R7MKJ5"/>
<evidence type="ECO:0000256" key="2">
    <source>
        <dbReference type="SAM" id="Phobius"/>
    </source>
</evidence>
<feature type="region of interest" description="Disordered" evidence="1">
    <location>
        <begin position="416"/>
        <end position="447"/>
    </location>
</feature>
<evidence type="ECO:0000313" key="4">
    <source>
        <dbReference type="Proteomes" id="UP000283509"/>
    </source>
</evidence>
<keyword evidence="2" id="KW-0472">Membrane</keyword>
<reference evidence="3 4" key="1">
    <citation type="submission" date="2018-04" db="EMBL/GenBank/DDBJ databases">
        <authorList>
            <person name="Zhang X."/>
            <person name="Yuan J."/>
            <person name="Li F."/>
            <person name="Xiang J."/>
        </authorList>
    </citation>
    <scope>NUCLEOTIDE SEQUENCE [LARGE SCALE GENOMIC DNA]</scope>
    <source>
        <tissue evidence="3">Muscle</tissue>
    </source>
</reference>
<keyword evidence="2" id="KW-1133">Transmembrane helix</keyword>
<sequence length="493" mass="54614">MGKRTTLTHTRKRTTRGRDHALTPREDHAHLHEEGDHTHEGEYAHTREEEGHLGGVNEGEKGNITDSPRSAFTEKCVLTPLRKWFQHHITDDTVLIAVDMLLHGNGTVKRVQAGFENFYLHYWWSHAGVNTLDKSSLVVSSVALLGLLMAVYLMMFGCAFTHEFFRNNRRFVSFVLSLICFILCIVLVVLQLKSSAERKALVDSFAETLDLSEGGSADEKLVLVRNRFQEFHSAWSGGYARLALALALAFLSYVYLVSQPRQSPRNNLWQFLHALCTPVLIRDAGLFMAAATYSALGGHLLHCRDYATSLRSTLDPNLLGTAPADFSSYYLYRFAIFTWFIPLIVGIVAVIADMAFCGDSQMPFREAVQEWDVVSEVPGGAAATDATPNDNPIQIDMTGTDPTAANAVGTDTTATSTIRTANAAPNATQTDKTPSDTTLSDKPRLAPSRLTCQTLTRLRVTRPRLAPSRLTCQTLSRRPRPLPHQARQAISGK</sequence>
<accession>A0A3R7MKJ5</accession>
<evidence type="ECO:0000256" key="1">
    <source>
        <dbReference type="SAM" id="MobiDB-lite"/>
    </source>
</evidence>
<evidence type="ECO:0008006" key="5">
    <source>
        <dbReference type="Google" id="ProtNLM"/>
    </source>
</evidence>
<reference evidence="3 4" key="2">
    <citation type="submission" date="2019-01" db="EMBL/GenBank/DDBJ databases">
        <title>The decoding of complex shrimp genome reveals the adaptation for benthos swimmer, frequently molting mechanism and breeding impact on genome.</title>
        <authorList>
            <person name="Sun Y."/>
            <person name="Gao Y."/>
            <person name="Yu Y."/>
        </authorList>
    </citation>
    <scope>NUCLEOTIDE SEQUENCE [LARGE SCALE GENOMIC DNA]</scope>
    <source>
        <tissue evidence="3">Muscle</tissue>
    </source>
</reference>
<gene>
    <name evidence="3" type="ORF">C7M84_018652</name>
</gene>
<feature type="transmembrane region" description="Helical" evidence="2">
    <location>
        <begin position="137"/>
        <end position="159"/>
    </location>
</feature>
<keyword evidence="2" id="KW-0812">Transmembrane</keyword>
<feature type="transmembrane region" description="Helical" evidence="2">
    <location>
        <begin position="238"/>
        <end position="256"/>
    </location>
</feature>
<feature type="transmembrane region" description="Helical" evidence="2">
    <location>
        <begin position="330"/>
        <end position="356"/>
    </location>
</feature>
<name>A0A3R7MKJ5_PENVA</name>
<feature type="transmembrane region" description="Helical" evidence="2">
    <location>
        <begin position="268"/>
        <end position="291"/>
    </location>
</feature>
<keyword evidence="4" id="KW-1185">Reference proteome</keyword>